<protein>
    <submittedName>
        <fullName evidence="5">Hydrogenase maturation protease</fullName>
    </submittedName>
</protein>
<dbReference type="GO" id="GO:0006508">
    <property type="term" value="P:proteolysis"/>
    <property type="evidence" value="ECO:0007669"/>
    <property type="project" value="UniProtKB-KW"/>
</dbReference>
<dbReference type="PANTHER" id="PTHR30302:SF1">
    <property type="entry name" value="HYDROGENASE 2 MATURATION PROTEASE"/>
    <property type="match status" value="1"/>
</dbReference>
<dbReference type="NCBIfam" id="TIGR00072">
    <property type="entry name" value="hydrog_prot"/>
    <property type="match status" value="1"/>
</dbReference>
<dbReference type="EMBL" id="JBHUKU010000008">
    <property type="protein sequence ID" value="MFD2460196.1"/>
    <property type="molecule type" value="Genomic_DNA"/>
</dbReference>
<evidence type="ECO:0000313" key="5">
    <source>
        <dbReference type="EMBL" id="MFD2460196.1"/>
    </source>
</evidence>
<dbReference type="Pfam" id="PF01750">
    <property type="entry name" value="HycI"/>
    <property type="match status" value="1"/>
</dbReference>
<evidence type="ECO:0000256" key="1">
    <source>
        <dbReference type="ARBA" id="ARBA00006814"/>
    </source>
</evidence>
<evidence type="ECO:0000256" key="4">
    <source>
        <dbReference type="ARBA" id="ARBA00022801"/>
    </source>
</evidence>
<dbReference type="InterPro" id="IPR023430">
    <property type="entry name" value="Pept_HybD-like_dom_sf"/>
</dbReference>
<evidence type="ECO:0000256" key="3">
    <source>
        <dbReference type="ARBA" id="ARBA00022750"/>
    </source>
</evidence>
<dbReference type="PANTHER" id="PTHR30302">
    <property type="entry name" value="HYDROGENASE 1 MATURATION PROTEASE"/>
    <property type="match status" value="1"/>
</dbReference>
<keyword evidence="3" id="KW-0064">Aspartyl protease</keyword>
<gene>
    <name evidence="5" type="ORF">ACFSYJ_16415</name>
</gene>
<comment type="similarity">
    <text evidence="1">Belongs to the peptidase A31 family.</text>
</comment>
<dbReference type="PRINTS" id="PR00446">
    <property type="entry name" value="HYDRGNUPTAKE"/>
</dbReference>
<dbReference type="GO" id="GO:0008233">
    <property type="term" value="F:peptidase activity"/>
    <property type="evidence" value="ECO:0007669"/>
    <property type="project" value="UniProtKB-KW"/>
</dbReference>
<keyword evidence="4" id="KW-0378">Hydrolase</keyword>
<proteinExistence type="inferred from homology"/>
<dbReference type="Proteomes" id="UP001597419">
    <property type="component" value="Unassembled WGS sequence"/>
</dbReference>
<dbReference type="Gene3D" id="3.40.50.1450">
    <property type="entry name" value="HybD-like"/>
    <property type="match status" value="1"/>
</dbReference>
<dbReference type="RefSeq" id="WP_345398300.1">
    <property type="nucleotide sequence ID" value="NZ_BAABHG010000009.1"/>
</dbReference>
<evidence type="ECO:0000313" key="6">
    <source>
        <dbReference type="Proteomes" id="UP001597419"/>
    </source>
</evidence>
<keyword evidence="2 5" id="KW-0645">Protease</keyword>
<keyword evidence="6" id="KW-1185">Reference proteome</keyword>
<dbReference type="InterPro" id="IPR000671">
    <property type="entry name" value="Peptidase_A31"/>
</dbReference>
<dbReference type="SUPFAM" id="SSF53163">
    <property type="entry name" value="HybD-like"/>
    <property type="match status" value="1"/>
</dbReference>
<organism evidence="5 6">
    <name type="scientific">Amycolatopsis samaneae</name>
    <dbReference type="NCBI Taxonomy" id="664691"/>
    <lineage>
        <taxon>Bacteria</taxon>
        <taxon>Bacillati</taxon>
        <taxon>Actinomycetota</taxon>
        <taxon>Actinomycetes</taxon>
        <taxon>Pseudonocardiales</taxon>
        <taxon>Pseudonocardiaceae</taxon>
        <taxon>Amycolatopsis</taxon>
    </lineage>
</organism>
<name>A0ABW5GG28_9PSEU</name>
<evidence type="ECO:0000256" key="2">
    <source>
        <dbReference type="ARBA" id="ARBA00022670"/>
    </source>
</evidence>
<reference evidence="6" key="1">
    <citation type="journal article" date="2019" name="Int. J. Syst. Evol. Microbiol.">
        <title>The Global Catalogue of Microorganisms (GCM) 10K type strain sequencing project: providing services to taxonomists for standard genome sequencing and annotation.</title>
        <authorList>
            <consortium name="The Broad Institute Genomics Platform"/>
            <consortium name="The Broad Institute Genome Sequencing Center for Infectious Disease"/>
            <person name="Wu L."/>
            <person name="Ma J."/>
        </authorList>
    </citation>
    <scope>NUCLEOTIDE SEQUENCE [LARGE SCALE GENOMIC DNA]</scope>
    <source>
        <strain evidence="6">CGMCC 4.7643</strain>
    </source>
</reference>
<accession>A0ABW5GG28</accession>
<comment type="caution">
    <text evidence="5">The sequence shown here is derived from an EMBL/GenBank/DDBJ whole genome shotgun (WGS) entry which is preliminary data.</text>
</comment>
<sequence length="167" mass="16686">MRPRVLVAAIGNVFLGDDGFGLEVLTALAGADLPNWVQIADYGISGTHLADLLGGYDTTILLDATPHGRAPGSLSLIDAGPEGLSASAAADAHGLPRDAVFRLLRLLGGDAGRVLIICCEPARTTGGVGLSPGVAAAVPVAVAAVTELVWGGAADATQARFGRLAPA</sequence>